<sequence>MEAMVSMEPAAPVGRIATKAAEGGSEQKKTIFRDMRRYYCEYCGMCRSKKSLIRCHILSHHKDVLKGAQTDQVSEEKEVSNQPRHTCQECGASFRKPAHLKQHMQSHSLERPFSCPLDDCHLSYRRKDHLTRHLLQHQRKLFACPVENCNRRFAIKSNMGRHVKEIHEDVSPCEGEKQYICQEAGCGKAFKYASKLQKHEDTHVKLDCVEIVCSESGCMKTFTNAECLKAHIQSWHQYVQCEVCGTQYLKKNLKRHQCMHEGGSMMERIKCSFKGCQYTFSNRSNLNQHIKAIHQELRPFACRIPGCGKRFPYRHVRDKHEKSGVHVYVQGDFIEADEQRRARPRGGRKRKCFSVETLQRKRVVTPGQASSLDDGTYYMRWLLSDQP</sequence>
<dbReference type="PANTHER" id="PTHR46179">
    <property type="entry name" value="ZINC FINGER PROTEIN"/>
    <property type="match status" value="1"/>
</dbReference>
<feature type="domain" description="C2H2-type" evidence="10">
    <location>
        <begin position="113"/>
        <end position="137"/>
    </location>
</feature>
<dbReference type="SUPFAM" id="SSF57667">
    <property type="entry name" value="beta-beta-alpha zinc fingers"/>
    <property type="match status" value="3"/>
</dbReference>
<dbReference type="PROSITE" id="PS00028">
    <property type="entry name" value="ZINC_FINGER_C2H2_1"/>
    <property type="match status" value="7"/>
</dbReference>
<accession>A0A8B7CT38</accession>
<keyword evidence="5" id="KW-0862">Zinc</keyword>
<evidence type="ECO:0000256" key="2">
    <source>
        <dbReference type="ARBA" id="ARBA00022723"/>
    </source>
</evidence>
<dbReference type="InterPro" id="IPR051061">
    <property type="entry name" value="Zinc_finger_trans_reg"/>
</dbReference>
<keyword evidence="11" id="KW-1185">Reference proteome</keyword>
<keyword evidence="8" id="KW-0539">Nucleus</keyword>
<dbReference type="Pfam" id="PF00096">
    <property type="entry name" value="zf-C2H2"/>
    <property type="match status" value="4"/>
</dbReference>
<keyword evidence="7" id="KW-0804">Transcription</keyword>
<evidence type="ECO:0000313" key="11">
    <source>
        <dbReference type="Proteomes" id="UP000228380"/>
    </source>
</evidence>
<evidence type="ECO:0000256" key="3">
    <source>
        <dbReference type="ARBA" id="ARBA00022737"/>
    </source>
</evidence>
<dbReference type="KEGG" id="pda:103718682"/>
<evidence type="ECO:0000256" key="4">
    <source>
        <dbReference type="ARBA" id="ARBA00022771"/>
    </source>
</evidence>
<dbReference type="PROSITE" id="PS50157">
    <property type="entry name" value="ZINC_FINGER_C2H2_2"/>
    <property type="match status" value="6"/>
</dbReference>
<comment type="subcellular location">
    <subcellularLocation>
        <location evidence="1">Nucleus</location>
    </subcellularLocation>
</comment>
<dbReference type="GO" id="GO:0003700">
    <property type="term" value="F:DNA-binding transcription factor activity"/>
    <property type="evidence" value="ECO:0007669"/>
    <property type="project" value="TreeGrafter"/>
</dbReference>
<protein>
    <submittedName>
        <fullName evidence="12">Transcription factor IIIA-like</fullName>
    </submittedName>
</protein>
<evidence type="ECO:0000256" key="7">
    <source>
        <dbReference type="ARBA" id="ARBA00023163"/>
    </source>
</evidence>
<dbReference type="AlphaFoldDB" id="A0A8B7CT38"/>
<keyword evidence="3" id="KW-0677">Repeat</keyword>
<evidence type="ECO:0000256" key="9">
    <source>
        <dbReference type="PROSITE-ProRule" id="PRU00042"/>
    </source>
</evidence>
<gene>
    <name evidence="12" type="primary">LOC103718682</name>
</gene>
<keyword evidence="4 9" id="KW-0863">Zinc-finger</keyword>
<dbReference type="GO" id="GO:0008270">
    <property type="term" value="F:zinc ion binding"/>
    <property type="evidence" value="ECO:0007669"/>
    <property type="project" value="UniProtKB-KW"/>
</dbReference>
<reference evidence="12" key="1">
    <citation type="submission" date="2025-08" db="UniProtKB">
        <authorList>
            <consortium name="RefSeq"/>
        </authorList>
    </citation>
    <scope>IDENTIFICATION</scope>
    <source>
        <tissue evidence="12">Young leaves</tissue>
    </source>
</reference>
<evidence type="ECO:0000256" key="8">
    <source>
        <dbReference type="ARBA" id="ARBA00023242"/>
    </source>
</evidence>
<name>A0A8B7CT38_PHODC</name>
<dbReference type="RefSeq" id="XP_008805822.2">
    <property type="nucleotide sequence ID" value="XM_008807600.4"/>
</dbReference>
<evidence type="ECO:0000256" key="5">
    <source>
        <dbReference type="ARBA" id="ARBA00022833"/>
    </source>
</evidence>
<dbReference type="InterPro" id="IPR036236">
    <property type="entry name" value="Znf_C2H2_sf"/>
</dbReference>
<dbReference type="FunFam" id="3.30.160.60:FF:000100">
    <property type="entry name" value="Zinc finger 45-like"/>
    <property type="match status" value="1"/>
</dbReference>
<dbReference type="SMART" id="SM00355">
    <property type="entry name" value="ZnF_C2H2"/>
    <property type="match status" value="9"/>
</dbReference>
<feature type="domain" description="C2H2-type" evidence="10">
    <location>
        <begin position="85"/>
        <end position="112"/>
    </location>
</feature>
<evidence type="ECO:0000256" key="6">
    <source>
        <dbReference type="ARBA" id="ARBA00023015"/>
    </source>
</evidence>
<feature type="domain" description="C2H2-type" evidence="10">
    <location>
        <begin position="269"/>
        <end position="299"/>
    </location>
</feature>
<evidence type="ECO:0000256" key="1">
    <source>
        <dbReference type="ARBA" id="ARBA00004123"/>
    </source>
</evidence>
<dbReference type="GeneID" id="103718682"/>
<dbReference type="GO" id="GO:0006357">
    <property type="term" value="P:regulation of transcription by RNA polymerase II"/>
    <property type="evidence" value="ECO:0007669"/>
    <property type="project" value="TreeGrafter"/>
</dbReference>
<evidence type="ECO:0000259" key="10">
    <source>
        <dbReference type="PROSITE" id="PS50157"/>
    </source>
</evidence>
<dbReference type="GO" id="GO:0080084">
    <property type="term" value="F:5S rDNA binding"/>
    <property type="evidence" value="ECO:0007669"/>
    <property type="project" value="TreeGrafter"/>
</dbReference>
<feature type="domain" description="C2H2-type" evidence="10">
    <location>
        <begin position="142"/>
        <end position="172"/>
    </location>
</feature>
<proteinExistence type="predicted"/>
<evidence type="ECO:0000313" key="12">
    <source>
        <dbReference type="RefSeq" id="XP_008805822.2"/>
    </source>
</evidence>
<dbReference type="OrthoDB" id="427030at2759"/>
<feature type="domain" description="C2H2-type" evidence="10">
    <location>
        <begin position="179"/>
        <end position="203"/>
    </location>
</feature>
<dbReference type="PANTHER" id="PTHR46179:SF13">
    <property type="entry name" value="C2H2-TYPE DOMAIN-CONTAINING PROTEIN"/>
    <property type="match status" value="1"/>
</dbReference>
<organism evidence="11 12">
    <name type="scientific">Phoenix dactylifera</name>
    <name type="common">Date palm</name>
    <dbReference type="NCBI Taxonomy" id="42345"/>
    <lineage>
        <taxon>Eukaryota</taxon>
        <taxon>Viridiplantae</taxon>
        <taxon>Streptophyta</taxon>
        <taxon>Embryophyta</taxon>
        <taxon>Tracheophyta</taxon>
        <taxon>Spermatophyta</taxon>
        <taxon>Magnoliopsida</taxon>
        <taxon>Liliopsida</taxon>
        <taxon>Arecaceae</taxon>
        <taxon>Coryphoideae</taxon>
        <taxon>Phoeniceae</taxon>
        <taxon>Phoenix</taxon>
    </lineage>
</organism>
<dbReference type="GO" id="GO:0005730">
    <property type="term" value="C:nucleolus"/>
    <property type="evidence" value="ECO:0007669"/>
    <property type="project" value="TreeGrafter"/>
</dbReference>
<dbReference type="Proteomes" id="UP000228380">
    <property type="component" value="Unplaced"/>
</dbReference>
<dbReference type="InterPro" id="IPR013087">
    <property type="entry name" value="Znf_C2H2_type"/>
</dbReference>
<keyword evidence="2" id="KW-0479">Metal-binding</keyword>
<feature type="domain" description="C2H2-type" evidence="10">
    <location>
        <begin position="300"/>
        <end position="326"/>
    </location>
</feature>
<keyword evidence="6" id="KW-0805">Transcription regulation</keyword>
<dbReference type="Gene3D" id="3.30.160.60">
    <property type="entry name" value="Classic Zinc Finger"/>
    <property type="match status" value="5"/>
</dbReference>